<dbReference type="InterPro" id="IPR033580">
    <property type="entry name" value="Nurim-like"/>
</dbReference>
<comment type="caution">
    <text evidence="8">The sequence shown here is derived from an EMBL/GenBank/DDBJ whole genome shotgun (WGS) entry which is preliminary data.</text>
</comment>
<dbReference type="Proteomes" id="UP000640489">
    <property type="component" value="Unassembled WGS sequence"/>
</dbReference>
<feature type="transmembrane region" description="Helical" evidence="6">
    <location>
        <begin position="117"/>
        <end position="140"/>
    </location>
</feature>
<dbReference type="Gene3D" id="1.20.120.1630">
    <property type="match status" value="1"/>
</dbReference>
<keyword evidence="5 6" id="KW-0472">Membrane</keyword>
<evidence type="ECO:0000256" key="6">
    <source>
        <dbReference type="SAM" id="Phobius"/>
    </source>
</evidence>
<keyword evidence="3 6" id="KW-0812">Transmembrane</keyword>
<sequence>MTRRPAFLFLSALGWLGFGAVTAWTIPFLADVVVPRTVDGPARTSTPTAVVVDLALLGLFAAQHSVMARRSVKGWMRRRVPAPLERTTYVLATDLCLALLVWLWQPFGGEVWHVSSPFAFLFWALCAAGWVLAIAATFAVDHAELTGLRQAGWAAPRAVSTELEVGGMYAFVRHPLMTGLLLAFWATPHMGVSHLLFAAASTGYIAIGVHFEERDLRRTFGAAYDAYAARVPALVPWYPRRRPASGHVEGREVSVHR</sequence>
<proteinExistence type="inferred from homology"/>
<feature type="transmembrane region" description="Helical" evidence="6">
    <location>
        <begin position="192"/>
        <end position="211"/>
    </location>
</feature>
<accession>A0A930VIM0</accession>
<evidence type="ECO:0000256" key="2">
    <source>
        <dbReference type="ARBA" id="ARBA00010631"/>
    </source>
</evidence>
<dbReference type="Pfam" id="PF07298">
    <property type="entry name" value="NnrU"/>
    <property type="match status" value="1"/>
</dbReference>
<feature type="transmembrane region" description="Helical" evidence="6">
    <location>
        <begin position="167"/>
        <end position="186"/>
    </location>
</feature>
<evidence type="ECO:0000256" key="1">
    <source>
        <dbReference type="ARBA" id="ARBA00004141"/>
    </source>
</evidence>
<keyword evidence="4 6" id="KW-1133">Transmembrane helix</keyword>
<dbReference type="PANTHER" id="PTHR31040">
    <property type="entry name" value="NURIM"/>
    <property type="match status" value="1"/>
</dbReference>
<protein>
    <submittedName>
        <fullName evidence="8">Isoprenylcysteine carboxylmethyltransferase family protein</fullName>
    </submittedName>
</protein>
<comment type="subcellular location">
    <subcellularLocation>
        <location evidence="1">Membrane</location>
        <topology evidence="1">Multi-pass membrane protein</topology>
    </subcellularLocation>
</comment>
<feature type="transmembrane region" description="Helical" evidence="6">
    <location>
        <begin position="47"/>
        <end position="66"/>
    </location>
</feature>
<reference evidence="8" key="1">
    <citation type="submission" date="2020-11" db="EMBL/GenBank/DDBJ databases">
        <title>Nocardioides sp. nov., isolated from Soil of Cynanchum wilfordii Hemsley rhizosphere.</title>
        <authorList>
            <person name="Lee J.-S."/>
            <person name="Suh M.K."/>
            <person name="Kim J.-S."/>
        </authorList>
    </citation>
    <scope>NUCLEOTIDE SEQUENCE</scope>
    <source>
        <strain evidence="8">KCTC 19275</strain>
    </source>
</reference>
<comment type="similarity">
    <text evidence="2">Belongs to the nurim family.</text>
</comment>
<dbReference type="GO" id="GO:0016020">
    <property type="term" value="C:membrane"/>
    <property type="evidence" value="ECO:0007669"/>
    <property type="project" value="UniProtKB-SubCell"/>
</dbReference>
<keyword evidence="9" id="KW-1185">Reference proteome</keyword>
<dbReference type="InterPro" id="IPR009915">
    <property type="entry name" value="NnrU_dom"/>
</dbReference>
<dbReference type="EMBL" id="JADKPN010000010">
    <property type="protein sequence ID" value="MBF4764605.1"/>
    <property type="molecule type" value="Genomic_DNA"/>
</dbReference>
<evidence type="ECO:0000256" key="5">
    <source>
        <dbReference type="ARBA" id="ARBA00023136"/>
    </source>
</evidence>
<evidence type="ECO:0000256" key="3">
    <source>
        <dbReference type="ARBA" id="ARBA00022692"/>
    </source>
</evidence>
<evidence type="ECO:0000256" key="4">
    <source>
        <dbReference type="ARBA" id="ARBA00022989"/>
    </source>
</evidence>
<feature type="transmembrane region" description="Helical" evidence="6">
    <location>
        <begin position="87"/>
        <end position="105"/>
    </location>
</feature>
<organism evidence="8 9">
    <name type="scientific">Nocardioides islandensis</name>
    <dbReference type="NCBI Taxonomy" id="433663"/>
    <lineage>
        <taxon>Bacteria</taxon>
        <taxon>Bacillati</taxon>
        <taxon>Actinomycetota</taxon>
        <taxon>Actinomycetes</taxon>
        <taxon>Propionibacteriales</taxon>
        <taxon>Nocardioidaceae</taxon>
        <taxon>Nocardioides</taxon>
    </lineage>
</organism>
<evidence type="ECO:0000259" key="7">
    <source>
        <dbReference type="Pfam" id="PF07298"/>
    </source>
</evidence>
<feature type="domain" description="NnrU" evidence="7">
    <location>
        <begin position="55"/>
        <end position="190"/>
    </location>
</feature>
<dbReference type="AlphaFoldDB" id="A0A930VIM0"/>
<name>A0A930VIM0_9ACTN</name>
<evidence type="ECO:0000313" key="9">
    <source>
        <dbReference type="Proteomes" id="UP000640489"/>
    </source>
</evidence>
<dbReference type="PANTHER" id="PTHR31040:SF1">
    <property type="entry name" value="NURIM"/>
    <property type="match status" value="1"/>
</dbReference>
<dbReference type="RefSeq" id="WP_194707794.1">
    <property type="nucleotide sequence ID" value="NZ_JADKPN010000010.1"/>
</dbReference>
<evidence type="ECO:0000313" key="8">
    <source>
        <dbReference type="EMBL" id="MBF4764605.1"/>
    </source>
</evidence>
<gene>
    <name evidence="8" type="ORF">ISU07_15845</name>
</gene>